<gene>
    <name evidence="1" type="ORF">LTS18_005344</name>
</gene>
<reference evidence="1" key="1">
    <citation type="submission" date="2024-09" db="EMBL/GenBank/DDBJ databases">
        <title>Black Yeasts Isolated from many extreme environments.</title>
        <authorList>
            <person name="Coleine C."/>
            <person name="Stajich J.E."/>
            <person name="Selbmann L."/>
        </authorList>
    </citation>
    <scope>NUCLEOTIDE SEQUENCE</scope>
    <source>
        <strain evidence="1">CCFEE 5737</strain>
    </source>
</reference>
<evidence type="ECO:0000313" key="1">
    <source>
        <dbReference type="EMBL" id="KAK3061835.1"/>
    </source>
</evidence>
<organism evidence="1 2">
    <name type="scientific">Coniosporium uncinatum</name>
    <dbReference type="NCBI Taxonomy" id="93489"/>
    <lineage>
        <taxon>Eukaryota</taxon>
        <taxon>Fungi</taxon>
        <taxon>Dikarya</taxon>
        <taxon>Ascomycota</taxon>
        <taxon>Pezizomycotina</taxon>
        <taxon>Dothideomycetes</taxon>
        <taxon>Dothideomycetes incertae sedis</taxon>
        <taxon>Coniosporium</taxon>
    </lineage>
</organism>
<proteinExistence type="predicted"/>
<evidence type="ECO:0000313" key="2">
    <source>
        <dbReference type="Proteomes" id="UP001186974"/>
    </source>
</evidence>
<feature type="non-terminal residue" evidence="1">
    <location>
        <position position="1"/>
    </location>
</feature>
<protein>
    <submittedName>
        <fullName evidence="1">Uncharacterized protein</fullName>
    </submittedName>
</protein>
<accession>A0ACC3D4V6</accession>
<dbReference type="Proteomes" id="UP001186974">
    <property type="component" value="Unassembled WGS sequence"/>
</dbReference>
<comment type="caution">
    <text evidence="1">The sequence shown here is derived from an EMBL/GenBank/DDBJ whole genome shotgun (WGS) entry which is preliminary data.</text>
</comment>
<keyword evidence="2" id="KW-1185">Reference proteome</keyword>
<sequence>QDRPEETYGEDGETESPLYNLLMVEYASAFFRASELLASTHQKRSDIVLLEFVTVASCVLAKSGWDETFQFHVDAKSFWKGIRTDARGRGQTVAVPVDWKVGERDREGPYDEIVRYNFPLPTLSF</sequence>
<dbReference type="EMBL" id="JAWDJW010007601">
    <property type="protein sequence ID" value="KAK3061835.1"/>
    <property type="molecule type" value="Genomic_DNA"/>
</dbReference>
<name>A0ACC3D4V6_9PEZI</name>